<comment type="caution">
    <text evidence="1">The sequence shown here is derived from an EMBL/GenBank/DDBJ whole genome shotgun (WGS) entry which is preliminary data.</text>
</comment>
<reference evidence="1 2" key="1">
    <citation type="journal article" date="2011" name="Stand. Genomic Sci.">
        <title>Draft genome sequence of Caminibacter mediatlanticus strain TB-2, an epsilonproteobacterium isolated from a deep-sea hydrothermal vent.</title>
        <authorList>
            <person name="Giovannelli D."/>
            <person name="Ferriera S."/>
            <person name="Johnson J."/>
            <person name="Kravitz S."/>
            <person name="Perez-Rodriguez I."/>
            <person name="Ricci J."/>
            <person name="O'Brien C."/>
            <person name="Voordeckers J.W."/>
            <person name="Bini E."/>
            <person name="Vetriani C."/>
        </authorList>
    </citation>
    <scope>NUCLEOTIDE SEQUENCE [LARGE SCALE GENOMIC DNA]</scope>
    <source>
        <strain evidence="1 2">TB-2</strain>
    </source>
</reference>
<evidence type="ECO:0000313" key="2">
    <source>
        <dbReference type="Proteomes" id="UP000003288"/>
    </source>
</evidence>
<accession>A0AAI9F1F2</accession>
<name>A0AAI9F1F2_9BACT</name>
<proteinExistence type="predicted"/>
<dbReference type="InterPro" id="IPR045690">
    <property type="entry name" value="DUF6055"/>
</dbReference>
<gene>
    <name evidence="1" type="ORF">CMTB2_05137</name>
</gene>
<dbReference type="AlphaFoldDB" id="A0AAI9F1F2"/>
<dbReference type="Pfam" id="PF19527">
    <property type="entry name" value="DUF6055"/>
    <property type="match status" value="1"/>
</dbReference>
<evidence type="ECO:0000313" key="1">
    <source>
        <dbReference type="EMBL" id="EDM23642.1"/>
    </source>
</evidence>
<dbReference type="Proteomes" id="UP000003288">
    <property type="component" value="Unassembled WGS sequence"/>
</dbReference>
<sequence>MRLFFIFFIFFTFVFGVKDYVLRPSKTLSKTLYSIVINYPESLSSQIDSDEYNIFKYQGHFRVIYGKSYENNETINALANNILNIANEVWDKEVVEFGFKAPRNSDKYYIDIYIGNTGAFNKAENSYINISSSYAGYATSYSDYTPYFVVNPKMSLNLVKVTIVHEFFHTIQYAYGVDIVSDYIWNKNLWFLEATATMMEDEIFDDMNDYINYLRYYLPYINYSIDYTNGMIEYRKVLFAKFLKNKFGIKFIKSIFENYQTTETFLEDIQKEVVFYNETFDDVILEYGVCLANIHICYKDGDNFEDVTTYMLGTNKNAGYYGIVLFSSGSDSYLISSTPYYLQSDFNGNKNILESINDKGLVFVSKKESLNTDFLNYNVFKGYSLKKGWNLISNIFDESIDLSDFNVRIIWALKNGKYCAFSNDTNLNALIKQSGYECSENLLNAGEGIWVYVDDDKNISVNKYNLFKYQLDKGIKGFSAVISPNELGNVTVWYYQDGNCSYYSSNNYYNYQKLDKLLPGRGYFIFKE</sequence>
<protein>
    <submittedName>
        <fullName evidence="1">Uncharacterized protein</fullName>
    </submittedName>
</protein>
<dbReference type="EMBL" id="ABCJ01000004">
    <property type="protein sequence ID" value="EDM23642.1"/>
    <property type="molecule type" value="Genomic_DNA"/>
</dbReference>
<organism evidence="1 2">
    <name type="scientific">Caminibacter mediatlanticus TB-2</name>
    <dbReference type="NCBI Taxonomy" id="391592"/>
    <lineage>
        <taxon>Bacteria</taxon>
        <taxon>Pseudomonadati</taxon>
        <taxon>Campylobacterota</taxon>
        <taxon>Epsilonproteobacteria</taxon>
        <taxon>Nautiliales</taxon>
        <taxon>Nautiliaceae</taxon>
        <taxon>Caminibacter</taxon>
    </lineage>
</organism>
<dbReference type="RefSeq" id="WP_007474543.1">
    <property type="nucleotide sequence ID" value="NZ_ABCJ01000004.1"/>
</dbReference>